<dbReference type="InterPro" id="IPR009078">
    <property type="entry name" value="Ferritin-like_SF"/>
</dbReference>
<dbReference type="Proteomes" id="UP000010552">
    <property type="component" value="Unassembled WGS sequence"/>
</dbReference>
<proteinExistence type="inferred from homology"/>
<keyword evidence="2" id="KW-0879">Wnt signaling pathway</keyword>
<dbReference type="STRING" id="9402.L5L3Y7"/>
<organism evidence="5 6">
    <name type="scientific">Pteropus alecto</name>
    <name type="common">Black flying fox</name>
    <dbReference type="NCBI Taxonomy" id="9402"/>
    <lineage>
        <taxon>Eukaryota</taxon>
        <taxon>Metazoa</taxon>
        <taxon>Chordata</taxon>
        <taxon>Craniata</taxon>
        <taxon>Vertebrata</taxon>
        <taxon>Euteleostomi</taxon>
        <taxon>Mammalia</taxon>
        <taxon>Eutheria</taxon>
        <taxon>Laurasiatheria</taxon>
        <taxon>Chiroptera</taxon>
        <taxon>Yinpterochiroptera</taxon>
        <taxon>Pteropodoidea</taxon>
        <taxon>Pteropodidae</taxon>
        <taxon>Pteropodinae</taxon>
        <taxon>Pteropus</taxon>
    </lineage>
</organism>
<accession>L5L3Y7</accession>
<evidence type="ECO:0000256" key="1">
    <source>
        <dbReference type="ARBA" id="ARBA00008275"/>
    </source>
</evidence>
<evidence type="ECO:0000256" key="4">
    <source>
        <dbReference type="ARBA" id="ARBA00040512"/>
    </source>
</evidence>
<protein>
    <recommendedName>
        <fullName evidence="4">Leucine-rich repeat flightless-interacting protein 2</fullName>
    </recommendedName>
</protein>
<dbReference type="EMBL" id="KB030368">
    <property type="protein sequence ID" value="ELK17971.1"/>
    <property type="molecule type" value="Genomic_DNA"/>
</dbReference>
<keyword evidence="3" id="KW-0175">Coiled coil</keyword>
<dbReference type="SUPFAM" id="SSF47240">
    <property type="entry name" value="Ferritin-like"/>
    <property type="match status" value="1"/>
</dbReference>
<dbReference type="eggNOG" id="KOG2010">
    <property type="taxonomic scope" value="Eukaryota"/>
</dbReference>
<dbReference type="GO" id="GO:0006355">
    <property type="term" value="P:regulation of DNA-templated transcription"/>
    <property type="evidence" value="ECO:0007669"/>
    <property type="project" value="InterPro"/>
</dbReference>
<dbReference type="PANTHER" id="PTHR19212">
    <property type="entry name" value="LEUCINE RICH REPEAT IN FLII INTERACTING PROTEIN"/>
    <property type="match status" value="1"/>
</dbReference>
<dbReference type="PANTHER" id="PTHR19212:SF6">
    <property type="entry name" value="LEUCINE-RICH REPEAT FLIGHTLESS-INTERACTING PROTEIN 2"/>
    <property type="match status" value="1"/>
</dbReference>
<comment type="similarity">
    <text evidence="1">Belongs to the LRRFIP family.</text>
</comment>
<dbReference type="Gene3D" id="1.20.1260.10">
    <property type="match status" value="1"/>
</dbReference>
<evidence type="ECO:0000313" key="5">
    <source>
        <dbReference type="EMBL" id="ELK17971.1"/>
    </source>
</evidence>
<dbReference type="InterPro" id="IPR012347">
    <property type="entry name" value="Ferritin-like"/>
</dbReference>
<evidence type="ECO:0000256" key="3">
    <source>
        <dbReference type="ARBA" id="ARBA00023054"/>
    </source>
</evidence>
<keyword evidence="6" id="KW-1185">Reference proteome</keyword>
<reference evidence="6" key="1">
    <citation type="journal article" date="2013" name="Science">
        <title>Comparative analysis of bat genomes provides insight into the evolution of flight and immunity.</title>
        <authorList>
            <person name="Zhang G."/>
            <person name="Cowled C."/>
            <person name="Shi Z."/>
            <person name="Huang Z."/>
            <person name="Bishop-Lilly K.A."/>
            <person name="Fang X."/>
            <person name="Wynne J.W."/>
            <person name="Xiong Z."/>
            <person name="Baker M.L."/>
            <person name="Zhao W."/>
            <person name="Tachedjian M."/>
            <person name="Zhu Y."/>
            <person name="Zhou P."/>
            <person name="Jiang X."/>
            <person name="Ng J."/>
            <person name="Yang L."/>
            <person name="Wu L."/>
            <person name="Xiao J."/>
            <person name="Feng Y."/>
            <person name="Chen Y."/>
            <person name="Sun X."/>
            <person name="Zhang Y."/>
            <person name="Marsh G.A."/>
            <person name="Crameri G."/>
            <person name="Broder C.C."/>
            <person name="Frey K.G."/>
            <person name="Wang L.F."/>
            <person name="Wang J."/>
        </authorList>
    </citation>
    <scope>NUCLEOTIDE SEQUENCE [LARGE SCALE GENOMIC DNA]</scope>
</reference>
<evidence type="ECO:0000313" key="6">
    <source>
        <dbReference type="Proteomes" id="UP000010552"/>
    </source>
</evidence>
<evidence type="ECO:0000256" key="2">
    <source>
        <dbReference type="ARBA" id="ARBA00022687"/>
    </source>
</evidence>
<dbReference type="GO" id="GO:0016055">
    <property type="term" value="P:Wnt signaling pathway"/>
    <property type="evidence" value="ECO:0007669"/>
    <property type="project" value="UniProtKB-KW"/>
</dbReference>
<sequence length="200" mass="21915">MGTPGSGRKRTPVKDRFSAEDEALSNIAREAEARLAAKRAARAEARDIRMRELERQQKECLDGTDPGTPLLPASGHPPTSFLVTNFRTFSAILGLQDQPTPCFELNFLLPNNHELSDPSELCHRGGGCCQLPGRPTSADLLYLPLSGFYFNCNHVALESVGYFSHELAKEKHKGAQSLLKMQNQCGGRASFPGPAETFSR</sequence>
<dbReference type="InterPro" id="IPR019139">
    <property type="entry name" value="LRRFIP1/2"/>
</dbReference>
<gene>
    <name evidence="5" type="ORF">PAL_GLEAN10012820</name>
</gene>
<dbReference type="AlphaFoldDB" id="L5L3Y7"/>
<dbReference type="Pfam" id="PF09738">
    <property type="entry name" value="LRRFIP"/>
    <property type="match status" value="1"/>
</dbReference>
<name>L5L3Y7_PTEAL</name>
<dbReference type="InParanoid" id="L5L3Y7"/>